<dbReference type="InterPro" id="IPR006342">
    <property type="entry name" value="FkbM_mtfrase"/>
</dbReference>
<sequence>MNKSAYCSQHGEDILLDKVFAGQKEGYYVELGSHDGVHLSNTYYFEQRGWSGLLVEAHSGLFDALKTNRKGSTCIRAAVSEEDGEVVFYETPRGSLSTFDPAQRDYFIQRRSEVTAHSYRETKVRTARTTTLLDEARAPATIDIMSIDIEGAELAALRGLDFDKYNVRVLVVESDHKQHEAESMVRKLLTAQGYEIARTIGVNSFWVREGELARKIREVPFSGEVNHYRNVGRELDEKVVCNTVSVSFAAGENSRRRSLLTRLHQSFHKRYQRYFNRAA</sequence>
<dbReference type="EMBL" id="CP042913">
    <property type="protein sequence ID" value="QEG34722.1"/>
    <property type="molecule type" value="Genomic_DNA"/>
</dbReference>
<dbReference type="SUPFAM" id="SSF53335">
    <property type="entry name" value="S-adenosyl-L-methionine-dependent methyltransferases"/>
    <property type="match status" value="1"/>
</dbReference>
<keyword evidence="3" id="KW-1185">Reference proteome</keyword>
<gene>
    <name evidence="2" type="ORF">Pr1d_20040</name>
</gene>
<evidence type="ECO:0000259" key="1">
    <source>
        <dbReference type="Pfam" id="PF05050"/>
    </source>
</evidence>
<dbReference type="AlphaFoldDB" id="A0A5B9QB36"/>
<dbReference type="GO" id="GO:0006888">
    <property type="term" value="P:endoplasmic reticulum to Golgi vesicle-mediated transport"/>
    <property type="evidence" value="ECO:0007669"/>
    <property type="project" value="TreeGrafter"/>
</dbReference>
<evidence type="ECO:0000313" key="2">
    <source>
        <dbReference type="EMBL" id="QEG34722.1"/>
    </source>
</evidence>
<accession>A0A5B9QB36</accession>
<dbReference type="GO" id="GO:0016197">
    <property type="term" value="P:endosomal transport"/>
    <property type="evidence" value="ECO:0007669"/>
    <property type="project" value="TreeGrafter"/>
</dbReference>
<dbReference type="GO" id="GO:0005886">
    <property type="term" value="C:plasma membrane"/>
    <property type="evidence" value="ECO:0007669"/>
    <property type="project" value="TreeGrafter"/>
</dbReference>
<dbReference type="PANTHER" id="PTHR34009:SF2">
    <property type="entry name" value="PROTEIN STAR"/>
    <property type="match status" value="1"/>
</dbReference>
<evidence type="ECO:0000313" key="3">
    <source>
        <dbReference type="Proteomes" id="UP000323917"/>
    </source>
</evidence>
<dbReference type="Gene3D" id="3.40.50.150">
    <property type="entry name" value="Vaccinia Virus protein VP39"/>
    <property type="match status" value="1"/>
</dbReference>
<dbReference type="RefSeq" id="WP_148073337.1">
    <property type="nucleotide sequence ID" value="NZ_CP042913.1"/>
</dbReference>
<dbReference type="Proteomes" id="UP000323917">
    <property type="component" value="Chromosome"/>
</dbReference>
<dbReference type="Pfam" id="PF05050">
    <property type="entry name" value="Methyltransf_21"/>
    <property type="match status" value="1"/>
</dbReference>
<name>A0A5B9QB36_9BACT</name>
<dbReference type="KEGG" id="bgok:Pr1d_20040"/>
<reference evidence="2 3" key="1">
    <citation type="submission" date="2019-08" db="EMBL/GenBank/DDBJ databases">
        <title>Deep-cultivation of Planctomycetes and their phenomic and genomic characterization uncovers novel biology.</title>
        <authorList>
            <person name="Wiegand S."/>
            <person name="Jogler M."/>
            <person name="Boedeker C."/>
            <person name="Pinto D."/>
            <person name="Vollmers J."/>
            <person name="Rivas-Marin E."/>
            <person name="Kohn T."/>
            <person name="Peeters S.H."/>
            <person name="Heuer A."/>
            <person name="Rast P."/>
            <person name="Oberbeckmann S."/>
            <person name="Bunk B."/>
            <person name="Jeske O."/>
            <person name="Meyerdierks A."/>
            <person name="Storesund J.E."/>
            <person name="Kallscheuer N."/>
            <person name="Luecker S."/>
            <person name="Lage O.M."/>
            <person name="Pohl T."/>
            <person name="Merkel B.J."/>
            <person name="Hornburger P."/>
            <person name="Mueller R.-W."/>
            <person name="Bruemmer F."/>
            <person name="Labrenz M."/>
            <person name="Spormann A.M."/>
            <person name="Op den Camp H."/>
            <person name="Overmann J."/>
            <person name="Amann R."/>
            <person name="Jetten M.S.M."/>
            <person name="Mascher T."/>
            <person name="Medema M.H."/>
            <person name="Devos D.P."/>
            <person name="Kaster A.-K."/>
            <person name="Ovreas L."/>
            <person name="Rohde M."/>
            <person name="Galperin M.Y."/>
            <person name="Jogler C."/>
        </authorList>
    </citation>
    <scope>NUCLEOTIDE SEQUENCE [LARGE SCALE GENOMIC DNA]</scope>
    <source>
        <strain evidence="2 3">Pr1d</strain>
    </source>
</reference>
<feature type="domain" description="Methyltransferase FkbM" evidence="1">
    <location>
        <begin position="31"/>
        <end position="195"/>
    </location>
</feature>
<dbReference type="GO" id="GO:0005737">
    <property type="term" value="C:cytoplasm"/>
    <property type="evidence" value="ECO:0007669"/>
    <property type="project" value="GOC"/>
</dbReference>
<dbReference type="InterPro" id="IPR029063">
    <property type="entry name" value="SAM-dependent_MTases_sf"/>
</dbReference>
<dbReference type="InterPro" id="IPR053202">
    <property type="entry name" value="EGF_Rcpt_Signaling_Reg"/>
</dbReference>
<dbReference type="PANTHER" id="PTHR34009">
    <property type="entry name" value="PROTEIN STAR"/>
    <property type="match status" value="1"/>
</dbReference>
<dbReference type="OrthoDB" id="9801609at2"/>
<protein>
    <recommendedName>
        <fullName evidence="1">Methyltransferase FkbM domain-containing protein</fullName>
    </recommendedName>
</protein>
<dbReference type="NCBIfam" id="TIGR01444">
    <property type="entry name" value="fkbM_fam"/>
    <property type="match status" value="1"/>
</dbReference>
<organism evidence="2 3">
    <name type="scientific">Bythopirellula goksoeyrii</name>
    <dbReference type="NCBI Taxonomy" id="1400387"/>
    <lineage>
        <taxon>Bacteria</taxon>
        <taxon>Pseudomonadati</taxon>
        <taxon>Planctomycetota</taxon>
        <taxon>Planctomycetia</taxon>
        <taxon>Pirellulales</taxon>
        <taxon>Lacipirellulaceae</taxon>
        <taxon>Bythopirellula</taxon>
    </lineage>
</organism>
<proteinExistence type="predicted"/>